<comment type="caution">
    <text evidence="1">The sequence shown here is derived from an EMBL/GenBank/DDBJ whole genome shotgun (WGS) entry which is preliminary data.</text>
</comment>
<dbReference type="AlphaFoldDB" id="A0A3D9YWF9"/>
<keyword evidence="2" id="KW-1185">Reference proteome</keyword>
<sequence length="88" mass="9415">MDTITYFVALPFYRTEDGELVPGDAIECADAGRAVREAERLSRLNAGAIAFSRTGDPSLGEFNDATVIRYFGAVPEELLADQGDSGNA</sequence>
<name>A0A3D9YWF9_9HYPH</name>
<dbReference type="OrthoDB" id="7220707at2"/>
<gene>
    <name evidence="1" type="ORF">DES32_1942</name>
</gene>
<organism evidence="1 2">
    <name type="scientific">Methylovirgula ligni</name>
    <dbReference type="NCBI Taxonomy" id="569860"/>
    <lineage>
        <taxon>Bacteria</taxon>
        <taxon>Pseudomonadati</taxon>
        <taxon>Pseudomonadota</taxon>
        <taxon>Alphaproteobacteria</taxon>
        <taxon>Hyphomicrobiales</taxon>
        <taxon>Beijerinckiaceae</taxon>
        <taxon>Methylovirgula</taxon>
    </lineage>
</organism>
<accession>A0A3D9YWF9</accession>
<dbReference type="EMBL" id="QUMO01000003">
    <property type="protein sequence ID" value="REF85903.1"/>
    <property type="molecule type" value="Genomic_DNA"/>
</dbReference>
<protein>
    <submittedName>
        <fullName evidence="1">Uncharacterized protein</fullName>
    </submittedName>
</protein>
<dbReference type="RefSeq" id="WP_115836504.1">
    <property type="nucleotide sequence ID" value="NZ_CP025086.1"/>
</dbReference>
<evidence type="ECO:0000313" key="2">
    <source>
        <dbReference type="Proteomes" id="UP000256900"/>
    </source>
</evidence>
<dbReference type="Proteomes" id="UP000256900">
    <property type="component" value="Unassembled WGS sequence"/>
</dbReference>
<evidence type="ECO:0000313" key="1">
    <source>
        <dbReference type="EMBL" id="REF85903.1"/>
    </source>
</evidence>
<proteinExistence type="predicted"/>
<reference evidence="1 2" key="1">
    <citation type="submission" date="2018-08" db="EMBL/GenBank/DDBJ databases">
        <title>Genomic Encyclopedia of Type Strains, Phase IV (KMG-IV): sequencing the most valuable type-strain genomes for metagenomic binning, comparative biology and taxonomic classification.</title>
        <authorList>
            <person name="Goeker M."/>
        </authorList>
    </citation>
    <scope>NUCLEOTIDE SEQUENCE [LARGE SCALE GENOMIC DNA]</scope>
    <source>
        <strain evidence="1 2">BW863</strain>
    </source>
</reference>